<gene>
    <name evidence="3" type="primary">ureD</name>
    <name evidence="4" type="ORF">EDD54_4459</name>
</gene>
<dbReference type="Proteomes" id="UP000294547">
    <property type="component" value="Unassembled WGS sequence"/>
</dbReference>
<dbReference type="PANTHER" id="PTHR33643">
    <property type="entry name" value="UREASE ACCESSORY PROTEIN D"/>
    <property type="match status" value="1"/>
</dbReference>
<organism evidence="4 5">
    <name type="scientific">Oharaeibacter diazotrophicus</name>
    <dbReference type="NCBI Taxonomy" id="1920512"/>
    <lineage>
        <taxon>Bacteria</taxon>
        <taxon>Pseudomonadati</taxon>
        <taxon>Pseudomonadota</taxon>
        <taxon>Alphaproteobacteria</taxon>
        <taxon>Hyphomicrobiales</taxon>
        <taxon>Pleomorphomonadaceae</taxon>
        <taxon>Oharaeibacter</taxon>
    </lineage>
</organism>
<dbReference type="PANTHER" id="PTHR33643:SF1">
    <property type="entry name" value="UREASE ACCESSORY PROTEIN D"/>
    <property type="match status" value="1"/>
</dbReference>
<dbReference type="InterPro" id="IPR002669">
    <property type="entry name" value="UreD"/>
</dbReference>
<dbReference type="Pfam" id="PF01774">
    <property type="entry name" value="UreD"/>
    <property type="match status" value="1"/>
</dbReference>
<dbReference type="AlphaFoldDB" id="A0A4R6R6E4"/>
<proteinExistence type="inferred from homology"/>
<evidence type="ECO:0000313" key="5">
    <source>
        <dbReference type="Proteomes" id="UP000294547"/>
    </source>
</evidence>
<dbReference type="HAMAP" id="MF_01384">
    <property type="entry name" value="UreD"/>
    <property type="match status" value="1"/>
</dbReference>
<protein>
    <recommendedName>
        <fullName evidence="3">Urease accessory protein UreD</fullName>
    </recommendedName>
</protein>
<dbReference type="GO" id="GO:0016151">
    <property type="term" value="F:nickel cation binding"/>
    <property type="evidence" value="ECO:0007669"/>
    <property type="project" value="UniProtKB-UniRule"/>
</dbReference>
<dbReference type="GO" id="GO:0005737">
    <property type="term" value="C:cytoplasm"/>
    <property type="evidence" value="ECO:0007669"/>
    <property type="project" value="UniProtKB-SubCell"/>
</dbReference>
<comment type="function">
    <text evidence="3">Required for maturation of urease via the functional incorporation of the urease nickel metallocenter.</text>
</comment>
<accession>A0A4R6R6E4</accession>
<dbReference type="EMBL" id="SNXY01000013">
    <property type="protein sequence ID" value="TDP81126.1"/>
    <property type="molecule type" value="Genomic_DNA"/>
</dbReference>
<evidence type="ECO:0000256" key="2">
    <source>
        <dbReference type="ARBA" id="ARBA00023186"/>
    </source>
</evidence>
<keyword evidence="5" id="KW-1185">Reference proteome</keyword>
<keyword evidence="3" id="KW-0996">Nickel insertion</keyword>
<comment type="subcellular location">
    <subcellularLocation>
        <location evidence="3">Cytoplasm</location>
    </subcellularLocation>
</comment>
<name>A0A4R6R6E4_9HYPH</name>
<comment type="caution">
    <text evidence="4">The sequence shown here is derived from an EMBL/GenBank/DDBJ whole genome shotgun (WGS) entry which is preliminary data.</text>
</comment>
<evidence type="ECO:0000256" key="1">
    <source>
        <dbReference type="ARBA" id="ARBA00007177"/>
    </source>
</evidence>
<comment type="subunit">
    <text evidence="3">UreD, UreF and UreG form a complex that acts as a GTP-hydrolysis-dependent molecular chaperone, activating the urease apoprotein by helping to assemble the nickel containing metallocenter of UreC. The UreE protein probably delivers the nickel.</text>
</comment>
<sequence length="275" mass="28091">MTADPALDLVFDRHPSAGTRLTRRRARYPFVLTRAFRLDEHHPDVLTAIVQSASGAILGEDVLAQAVTVGPGASAHVTTPAAMTANRTVGGAVARETVTLRVAAGGLLEWLPAPRILLPGSALDQEVAATVDPDGIAVLADGFSVHDPEAAGRPFRFYAARLTVRRPDGRVLFDERQRLDGPPNRFGGAAGLTAHGALTVLAPSGEGGHGALAAALEAAVAGLPVHAGAGALPRGAGVALRIAAADGGAMRTAVTAAWAAARTALTGASPSRRRF</sequence>
<dbReference type="RefSeq" id="WP_166653480.1">
    <property type="nucleotide sequence ID" value="NZ_BSPM01000003.1"/>
</dbReference>
<keyword evidence="3" id="KW-0963">Cytoplasm</keyword>
<comment type="similarity">
    <text evidence="1 3">Belongs to the UreD family.</text>
</comment>
<reference evidence="4 5" key="1">
    <citation type="submission" date="2019-03" db="EMBL/GenBank/DDBJ databases">
        <title>Genomic Encyclopedia of Type Strains, Phase IV (KMG-IV): sequencing the most valuable type-strain genomes for metagenomic binning, comparative biology and taxonomic classification.</title>
        <authorList>
            <person name="Goeker M."/>
        </authorList>
    </citation>
    <scope>NUCLEOTIDE SEQUENCE [LARGE SCALE GENOMIC DNA]</scope>
    <source>
        <strain evidence="4 5">DSM 102969</strain>
    </source>
</reference>
<keyword evidence="2 3" id="KW-0143">Chaperone</keyword>
<evidence type="ECO:0000313" key="4">
    <source>
        <dbReference type="EMBL" id="TDP81126.1"/>
    </source>
</evidence>
<evidence type="ECO:0000256" key="3">
    <source>
        <dbReference type="HAMAP-Rule" id="MF_01384"/>
    </source>
</evidence>